<protein>
    <submittedName>
        <fullName evidence="1">Uncharacterized protein</fullName>
    </submittedName>
</protein>
<dbReference type="AlphaFoldDB" id="A0A7R9ZTU7"/>
<dbReference type="EMBL" id="HBEH01000133">
    <property type="protein sequence ID" value="CAD8343445.1"/>
    <property type="molecule type" value="Transcribed_RNA"/>
</dbReference>
<sequence>MGLISKFFPISVPLPRPPVPAGKTRICVSGFGISHHTGRARTIAAEIAEAYPDEYETWYYFDTRGFRPAFLEPIKAEIKESGGSLPENHASSPFVWLETQGASKKEMVGIGGRDMLCDWTKEKFDANDPKNAKFLPLCDEEPPRKFSVICFDNTTPGTAKTSA</sequence>
<reference evidence="1" key="1">
    <citation type="submission" date="2021-01" db="EMBL/GenBank/DDBJ databases">
        <authorList>
            <person name="Corre E."/>
            <person name="Pelletier E."/>
            <person name="Niang G."/>
            <person name="Scheremetjew M."/>
            <person name="Finn R."/>
            <person name="Kale V."/>
            <person name="Holt S."/>
            <person name="Cochrane G."/>
            <person name="Meng A."/>
            <person name="Brown T."/>
            <person name="Cohen L."/>
        </authorList>
    </citation>
    <scope>NUCLEOTIDE SEQUENCE</scope>
    <source>
        <strain evidence="1">B593</strain>
    </source>
</reference>
<gene>
    <name evidence="1" type="ORF">PARE0329_LOCUS80</name>
</gene>
<organism evidence="1">
    <name type="scientific">Pseudo-nitzschia arenysensis</name>
    <dbReference type="NCBI Taxonomy" id="697910"/>
    <lineage>
        <taxon>Eukaryota</taxon>
        <taxon>Sar</taxon>
        <taxon>Stramenopiles</taxon>
        <taxon>Ochrophyta</taxon>
        <taxon>Bacillariophyta</taxon>
        <taxon>Bacillariophyceae</taxon>
        <taxon>Bacillariophycidae</taxon>
        <taxon>Bacillariales</taxon>
        <taxon>Bacillariaceae</taxon>
        <taxon>Pseudo-nitzschia</taxon>
    </lineage>
</organism>
<evidence type="ECO:0000313" key="1">
    <source>
        <dbReference type="EMBL" id="CAD8343445.1"/>
    </source>
</evidence>
<proteinExistence type="predicted"/>
<accession>A0A7R9ZTU7</accession>
<name>A0A7R9ZTU7_9STRA</name>